<dbReference type="GO" id="GO:0006362">
    <property type="term" value="P:transcription elongation by RNA polymerase I"/>
    <property type="evidence" value="ECO:0007669"/>
    <property type="project" value="TreeGrafter"/>
</dbReference>
<dbReference type="Gene3D" id="3.90.940.20">
    <property type="entry name" value="RPB5-like RNA polymerase subunit"/>
    <property type="match status" value="1"/>
</dbReference>
<dbReference type="Pfam" id="PF03871">
    <property type="entry name" value="RNA_pol_Rpb5_N"/>
    <property type="match status" value="1"/>
</dbReference>
<dbReference type="GO" id="GO:0042797">
    <property type="term" value="P:tRNA transcription by RNA polymerase III"/>
    <property type="evidence" value="ECO:0007669"/>
    <property type="project" value="TreeGrafter"/>
</dbReference>
<gene>
    <name evidence="7" type="ORF">GTHE00462_LOCUS5495</name>
</gene>
<evidence type="ECO:0000259" key="6">
    <source>
        <dbReference type="Pfam" id="PF03871"/>
    </source>
</evidence>
<evidence type="ECO:0000256" key="2">
    <source>
        <dbReference type="ARBA" id="ARBA00023163"/>
    </source>
</evidence>
<proteinExistence type="inferred from homology"/>
<dbReference type="EMBL" id="HBKN01006856">
    <property type="protein sequence ID" value="CAE2262608.1"/>
    <property type="molecule type" value="Transcribed_RNA"/>
</dbReference>
<evidence type="ECO:0000313" key="7">
    <source>
        <dbReference type="EMBL" id="CAE2262608.1"/>
    </source>
</evidence>
<feature type="domain" description="RNA polymerase subunit H/Rpb5 C-terminal" evidence="5">
    <location>
        <begin position="158"/>
        <end position="230"/>
    </location>
</feature>
<evidence type="ECO:0000256" key="3">
    <source>
        <dbReference type="ARBA" id="ARBA00023242"/>
    </source>
</evidence>
<keyword evidence="2" id="KW-0804">Transcription</keyword>
<dbReference type="InterPro" id="IPR036710">
    <property type="entry name" value="RNA_pol_Rpb5_N_sf"/>
</dbReference>
<evidence type="ECO:0000256" key="1">
    <source>
        <dbReference type="ARBA" id="ARBA00004123"/>
    </source>
</evidence>
<dbReference type="Pfam" id="PF01191">
    <property type="entry name" value="RNA_pol_Rpb5_C"/>
    <property type="match status" value="1"/>
</dbReference>
<reference evidence="7" key="1">
    <citation type="submission" date="2021-01" db="EMBL/GenBank/DDBJ databases">
        <authorList>
            <person name="Corre E."/>
            <person name="Pelletier E."/>
            <person name="Niang G."/>
            <person name="Scheremetjew M."/>
            <person name="Finn R."/>
            <person name="Kale V."/>
            <person name="Holt S."/>
            <person name="Cochrane G."/>
            <person name="Meng A."/>
            <person name="Brown T."/>
            <person name="Cohen L."/>
        </authorList>
    </citation>
    <scope>NUCLEOTIDE SEQUENCE</scope>
    <source>
        <strain evidence="7">CCMP 2712</strain>
    </source>
</reference>
<dbReference type="PANTHER" id="PTHR10535">
    <property type="entry name" value="DNA-DIRECTED RNA POLYMERASES I, II, AND III SUBUNIT RPABC1"/>
    <property type="match status" value="1"/>
</dbReference>
<dbReference type="GO" id="GO:0005736">
    <property type="term" value="C:RNA polymerase I complex"/>
    <property type="evidence" value="ECO:0007669"/>
    <property type="project" value="TreeGrafter"/>
</dbReference>
<organism evidence="7">
    <name type="scientific">Guillardia theta</name>
    <name type="common">Cryptophyte</name>
    <name type="synonym">Cryptomonas phi</name>
    <dbReference type="NCBI Taxonomy" id="55529"/>
    <lineage>
        <taxon>Eukaryota</taxon>
        <taxon>Cryptophyceae</taxon>
        <taxon>Pyrenomonadales</taxon>
        <taxon>Geminigeraceae</taxon>
        <taxon>Guillardia</taxon>
    </lineage>
</organism>
<dbReference type="GO" id="GO:0006366">
    <property type="term" value="P:transcription by RNA polymerase II"/>
    <property type="evidence" value="ECO:0007669"/>
    <property type="project" value="TreeGrafter"/>
</dbReference>
<dbReference type="HAMAP" id="MF_00025">
    <property type="entry name" value="RNApol_Rpo5_RPB5"/>
    <property type="match status" value="1"/>
</dbReference>
<dbReference type="GO" id="GO:0003899">
    <property type="term" value="F:DNA-directed RNA polymerase activity"/>
    <property type="evidence" value="ECO:0007669"/>
    <property type="project" value="InterPro"/>
</dbReference>
<dbReference type="SUPFAM" id="SSF55287">
    <property type="entry name" value="RPB5-like RNA polymerase subunit"/>
    <property type="match status" value="1"/>
</dbReference>
<dbReference type="PANTHER" id="PTHR10535:SF0">
    <property type="entry name" value="DNA-DIRECTED RNA POLYMERASES I, II, AND III SUBUNIT RPABC1"/>
    <property type="match status" value="1"/>
</dbReference>
<accession>A0A7S4JGB0</accession>
<dbReference type="NCBIfam" id="NF007129">
    <property type="entry name" value="PRK09570.1"/>
    <property type="match status" value="1"/>
</dbReference>
<name>A0A7S4JGB0_GUITH</name>
<evidence type="ECO:0008006" key="8">
    <source>
        <dbReference type="Google" id="ProtNLM"/>
    </source>
</evidence>
<dbReference type="InterPro" id="IPR000783">
    <property type="entry name" value="RNA_pol_subH/Rpb5_C"/>
</dbReference>
<dbReference type="AlphaFoldDB" id="A0A7S4JGB0"/>
<dbReference type="GO" id="GO:0005665">
    <property type="term" value="C:RNA polymerase II, core complex"/>
    <property type="evidence" value="ECO:0007669"/>
    <property type="project" value="TreeGrafter"/>
</dbReference>
<sequence length="231" mass="26986">MEGDEGFVFDNHPQTEDTTYGMFAIRRTICQMLEDRGYVLPPQDSEELTLPGFKSRFQGKMNKDLTILASKADDPEKKIMVFFPTNAPDAKSRKLSVESVREVIKIMKEQSVPRGVLVVESRLMNHAQLTIDTEAEQHRIANDREWRIEIFLASELKVNITRHELVPQHYVLTEEDKKTLLKRYHLQEKHLPRIQKSDPIARYYGLERQHVLKIIRYSETAGKYVTYRLVA</sequence>
<feature type="domain" description="RNA polymerase Rpb5 N-terminal" evidence="6">
    <location>
        <begin position="17"/>
        <end position="104"/>
    </location>
</feature>
<dbReference type="InterPro" id="IPR035913">
    <property type="entry name" value="RPB5-like_sf"/>
</dbReference>
<dbReference type="InterPro" id="IPR014381">
    <property type="entry name" value="Arch_Rpo5/euc_Rpb5"/>
</dbReference>
<evidence type="ECO:0000259" key="5">
    <source>
        <dbReference type="Pfam" id="PF01191"/>
    </source>
</evidence>
<dbReference type="GO" id="GO:0005666">
    <property type="term" value="C:RNA polymerase III complex"/>
    <property type="evidence" value="ECO:0007669"/>
    <property type="project" value="TreeGrafter"/>
</dbReference>
<keyword evidence="3" id="KW-0539">Nucleus</keyword>
<dbReference type="InterPro" id="IPR005571">
    <property type="entry name" value="RNA_pol_Rpb5_N"/>
</dbReference>
<protein>
    <recommendedName>
        <fullName evidence="8">DNA-directed RNA polymerases I, II, and III subunit RPABC1</fullName>
    </recommendedName>
</protein>
<evidence type="ECO:0000256" key="4">
    <source>
        <dbReference type="ARBA" id="ARBA00025765"/>
    </source>
</evidence>
<dbReference type="Gene3D" id="3.40.1340.10">
    <property type="entry name" value="RNA polymerase, Rpb5, N-terminal domain"/>
    <property type="match status" value="1"/>
</dbReference>
<dbReference type="FunFam" id="3.90.940.20:FF:000001">
    <property type="entry name" value="DNA-directed RNA polymerases I, II, and III subunit RPABC1"/>
    <property type="match status" value="1"/>
</dbReference>
<dbReference type="PIRSF" id="PIRSF000747">
    <property type="entry name" value="RPB5"/>
    <property type="match status" value="1"/>
</dbReference>
<comment type="subcellular location">
    <subcellularLocation>
        <location evidence="1">Nucleus</location>
    </subcellularLocation>
</comment>
<dbReference type="GO" id="GO:0003677">
    <property type="term" value="F:DNA binding"/>
    <property type="evidence" value="ECO:0007669"/>
    <property type="project" value="InterPro"/>
</dbReference>
<dbReference type="SUPFAM" id="SSF53036">
    <property type="entry name" value="Eukaryotic RPB5 N-terminal domain"/>
    <property type="match status" value="1"/>
</dbReference>
<comment type="similarity">
    <text evidence="4">Belongs to the archaeal Rpo5/eukaryotic RPB5 RNA polymerase subunit family.</text>
</comment>